<keyword evidence="7" id="KW-1185">Reference proteome</keyword>
<dbReference type="AlphaFoldDB" id="A0A1M6QV93"/>
<evidence type="ECO:0000256" key="3">
    <source>
        <dbReference type="ARBA" id="ARBA00022448"/>
    </source>
</evidence>
<reference evidence="6 7" key="1">
    <citation type="submission" date="2016-11" db="EMBL/GenBank/DDBJ databases">
        <authorList>
            <person name="Jaros S."/>
            <person name="Januszkiewicz K."/>
            <person name="Wedrychowicz H."/>
        </authorList>
    </citation>
    <scope>NUCLEOTIDE SEQUENCE [LARGE SCALE GENOMIC DNA]</scope>
    <source>
        <strain evidence="6 7">DSM 15212</strain>
    </source>
</reference>
<dbReference type="EMBL" id="FRAG01000039">
    <property type="protein sequence ID" value="SHK24116.1"/>
    <property type="molecule type" value="Genomic_DNA"/>
</dbReference>
<dbReference type="InterPro" id="IPR006059">
    <property type="entry name" value="SBP"/>
</dbReference>
<proteinExistence type="inferred from homology"/>
<dbReference type="Proteomes" id="UP000184465">
    <property type="component" value="Unassembled WGS sequence"/>
</dbReference>
<accession>A0A1M6QV93</accession>
<dbReference type="OrthoDB" id="9795467at2"/>
<feature type="chain" id="PRO_5038619526" evidence="5">
    <location>
        <begin position="22"/>
        <end position="448"/>
    </location>
</feature>
<evidence type="ECO:0000256" key="2">
    <source>
        <dbReference type="ARBA" id="ARBA00008520"/>
    </source>
</evidence>
<name>A0A1M6QV93_PARC5</name>
<dbReference type="PANTHER" id="PTHR43649">
    <property type="entry name" value="ARABINOSE-BINDING PROTEIN-RELATED"/>
    <property type="match status" value="1"/>
</dbReference>
<evidence type="ECO:0000256" key="1">
    <source>
        <dbReference type="ARBA" id="ARBA00004196"/>
    </source>
</evidence>
<feature type="signal peptide" evidence="5">
    <location>
        <begin position="1"/>
        <end position="21"/>
    </location>
</feature>
<dbReference type="RefSeq" id="WP_073151147.1">
    <property type="nucleotide sequence ID" value="NZ_FRAG01000039.1"/>
</dbReference>
<evidence type="ECO:0000313" key="7">
    <source>
        <dbReference type="Proteomes" id="UP000184465"/>
    </source>
</evidence>
<comment type="subcellular location">
    <subcellularLocation>
        <location evidence="1">Cell envelope</location>
    </subcellularLocation>
</comment>
<evidence type="ECO:0000256" key="5">
    <source>
        <dbReference type="SAM" id="SignalP"/>
    </source>
</evidence>
<organism evidence="6 7">
    <name type="scientific">Paramaledivibacter caminithermalis (strain DSM 15212 / CIP 107654 / DViRD3)</name>
    <name type="common">Clostridium caminithermale</name>
    <dbReference type="NCBI Taxonomy" id="1121301"/>
    <lineage>
        <taxon>Bacteria</taxon>
        <taxon>Bacillati</taxon>
        <taxon>Bacillota</taxon>
        <taxon>Clostridia</taxon>
        <taxon>Peptostreptococcales</taxon>
        <taxon>Caminicellaceae</taxon>
        <taxon>Paramaledivibacter</taxon>
    </lineage>
</organism>
<dbReference type="SUPFAM" id="SSF53850">
    <property type="entry name" value="Periplasmic binding protein-like II"/>
    <property type="match status" value="1"/>
</dbReference>
<dbReference type="STRING" id="1121301.SAMN02745912_02739"/>
<dbReference type="PROSITE" id="PS51257">
    <property type="entry name" value="PROKAR_LIPOPROTEIN"/>
    <property type="match status" value="1"/>
</dbReference>
<dbReference type="Gene3D" id="3.40.190.10">
    <property type="entry name" value="Periplasmic binding protein-like II"/>
    <property type="match status" value="2"/>
</dbReference>
<dbReference type="InterPro" id="IPR050490">
    <property type="entry name" value="Bact_solute-bd_prot1"/>
</dbReference>
<evidence type="ECO:0000313" key="6">
    <source>
        <dbReference type="EMBL" id="SHK24116.1"/>
    </source>
</evidence>
<gene>
    <name evidence="6" type="ORF">SAMN02745912_02739</name>
</gene>
<dbReference type="CDD" id="cd14748">
    <property type="entry name" value="PBP2_UgpB"/>
    <property type="match status" value="1"/>
</dbReference>
<dbReference type="GO" id="GO:0030313">
    <property type="term" value="C:cell envelope"/>
    <property type="evidence" value="ECO:0007669"/>
    <property type="project" value="UniProtKB-SubCell"/>
</dbReference>
<evidence type="ECO:0000256" key="4">
    <source>
        <dbReference type="ARBA" id="ARBA00022729"/>
    </source>
</evidence>
<sequence>MKKIITLMLIVIMVVSLVACSNDGVADTTEAKQDSSIATEITKPVEIEFWHAMSGGNEEALREIVDDFNKQNDKINVKMIYQGHYKELFQKLTGAAKAGQLPVLTQIFPNRMTAYIMNDLAEDLTPYINNEKVGFTEEDLKDIPTVFKKGIWDGKFYTLPCNKSVYLLFYNKDILDKYDVEVPTTWEELRVAAEKLTQDTDGDGKNDIVGIGFNKSLGIDFSFWVEQAGGHLISEDEKNITFNSEAGIEAFDFVSEMIKDGVAKIAGEEKYAYIPFARGEVAMMFSSTSKIPYLKEAIGENKINWRAAVLPKGKRQAALFSGTDMAMFNTHSPEEKLAGWEFMKYFMSKDVTTKWGMISGYLPVRYSALESEEFQKYIKENPVKGEALKQFDYGFRDPKILNGYAIHKNMQKALEAVILGEKTSKEALDEAKKKTRKELDEAMKSFGK</sequence>
<keyword evidence="3" id="KW-0813">Transport</keyword>
<dbReference type="PANTHER" id="PTHR43649:SF31">
    <property type="entry name" value="SN-GLYCEROL-3-PHOSPHATE-BINDING PERIPLASMIC PROTEIN UGPB"/>
    <property type="match status" value="1"/>
</dbReference>
<protein>
    <submittedName>
        <fullName evidence="6">Carbohydrate ABC transporter substrate-binding protein, CUT1 family</fullName>
    </submittedName>
</protein>
<dbReference type="Pfam" id="PF13416">
    <property type="entry name" value="SBP_bac_8"/>
    <property type="match status" value="1"/>
</dbReference>
<keyword evidence="4 5" id="KW-0732">Signal</keyword>
<comment type="similarity">
    <text evidence="2">Belongs to the bacterial solute-binding protein 1 family.</text>
</comment>